<dbReference type="GO" id="GO:0003676">
    <property type="term" value="F:nucleic acid binding"/>
    <property type="evidence" value="ECO:0007669"/>
    <property type="project" value="InterPro"/>
</dbReference>
<keyword evidence="4" id="KW-0378">Hydrolase</keyword>
<dbReference type="GO" id="GO:0004519">
    <property type="term" value="F:endonuclease activity"/>
    <property type="evidence" value="ECO:0007669"/>
    <property type="project" value="UniProtKB-KW"/>
</dbReference>
<dbReference type="PANTHER" id="PTHR33146:SF26">
    <property type="entry name" value="ENDONUCLEASE 4"/>
    <property type="match status" value="1"/>
</dbReference>
<dbReference type="CDD" id="cd11010">
    <property type="entry name" value="S1-P1_nuclease"/>
    <property type="match status" value="1"/>
</dbReference>
<dbReference type="PANTHER" id="PTHR33146">
    <property type="entry name" value="ENDONUCLEASE 4"/>
    <property type="match status" value="1"/>
</dbReference>
<accession>A0A1G7A1N1</accession>
<protein>
    <submittedName>
        <fullName evidence="7">S1/P1 Nuclease</fullName>
    </submittedName>
</protein>
<keyword evidence="5" id="KW-1015">Disulfide bond</keyword>
<evidence type="ECO:0000256" key="2">
    <source>
        <dbReference type="ARBA" id="ARBA00022723"/>
    </source>
</evidence>
<dbReference type="GO" id="GO:0046872">
    <property type="term" value="F:metal ion binding"/>
    <property type="evidence" value="ECO:0007669"/>
    <property type="project" value="UniProtKB-KW"/>
</dbReference>
<evidence type="ECO:0000313" key="7">
    <source>
        <dbReference type="EMBL" id="SDE07965.1"/>
    </source>
</evidence>
<gene>
    <name evidence="7" type="ORF">SAMN05421636_103168</name>
</gene>
<name>A0A1G7A1N1_9FLAO</name>
<keyword evidence="6" id="KW-0325">Glycoprotein</keyword>
<dbReference type="GO" id="GO:0016788">
    <property type="term" value="F:hydrolase activity, acting on ester bonds"/>
    <property type="evidence" value="ECO:0007669"/>
    <property type="project" value="InterPro"/>
</dbReference>
<keyword evidence="3" id="KW-0255">Endonuclease</keyword>
<dbReference type="AlphaFoldDB" id="A0A1G7A1N1"/>
<keyword evidence="8" id="KW-1185">Reference proteome</keyword>
<dbReference type="RefSeq" id="WP_091866798.1">
    <property type="nucleotide sequence ID" value="NZ_FNAO01000003.1"/>
</dbReference>
<organism evidence="7 8">
    <name type="scientific">Pricia antarctica</name>
    <dbReference type="NCBI Taxonomy" id="641691"/>
    <lineage>
        <taxon>Bacteria</taxon>
        <taxon>Pseudomonadati</taxon>
        <taxon>Bacteroidota</taxon>
        <taxon>Flavobacteriia</taxon>
        <taxon>Flavobacteriales</taxon>
        <taxon>Flavobacteriaceae</taxon>
        <taxon>Pricia</taxon>
    </lineage>
</organism>
<dbReference type="InterPro" id="IPR008947">
    <property type="entry name" value="PLipase_C/P1_nuclease_dom_sf"/>
</dbReference>
<sequence>MKKYILLVFFATQLGFANNPVWSKGGHRVVGEVAQENLTKKAAKAIAALLDGQSLAAVSTFGDEIKADSSYRGFSAWHYVNYPADKKYGDEPPSKQGDLMTGIEKCIEIIKDENSTKVDKAFYLKMLVHLIGDLHQPMHVGRLEDKGGNDIQVRWFNKGSNLHRVWDSNMIEDYGMSYSELAYNLPQLTKAQKKTMQKGDIYDWVEESQDLANDIYGSVEMGEKLYYRYSYDWFGTVEAQLEKGGLRLAKVLNDLF</sequence>
<dbReference type="EMBL" id="FNAO01000003">
    <property type="protein sequence ID" value="SDE07965.1"/>
    <property type="molecule type" value="Genomic_DNA"/>
</dbReference>
<evidence type="ECO:0000256" key="4">
    <source>
        <dbReference type="ARBA" id="ARBA00022801"/>
    </source>
</evidence>
<reference evidence="7 8" key="1">
    <citation type="submission" date="2016-10" db="EMBL/GenBank/DDBJ databases">
        <authorList>
            <person name="de Groot N.N."/>
        </authorList>
    </citation>
    <scope>NUCLEOTIDE SEQUENCE [LARGE SCALE GENOMIC DNA]</scope>
    <source>
        <strain evidence="7 8">DSM 23421</strain>
    </source>
</reference>
<evidence type="ECO:0000256" key="6">
    <source>
        <dbReference type="ARBA" id="ARBA00023180"/>
    </source>
</evidence>
<dbReference type="Gene3D" id="1.10.575.10">
    <property type="entry name" value="P1 Nuclease"/>
    <property type="match status" value="1"/>
</dbReference>
<dbReference type="Pfam" id="PF02265">
    <property type="entry name" value="S1-P1_nuclease"/>
    <property type="match status" value="1"/>
</dbReference>
<dbReference type="InterPro" id="IPR003154">
    <property type="entry name" value="S1/P1nuclease"/>
</dbReference>
<evidence type="ECO:0000313" key="8">
    <source>
        <dbReference type="Proteomes" id="UP000199109"/>
    </source>
</evidence>
<evidence type="ECO:0000256" key="3">
    <source>
        <dbReference type="ARBA" id="ARBA00022759"/>
    </source>
</evidence>
<dbReference type="GO" id="GO:0006308">
    <property type="term" value="P:DNA catabolic process"/>
    <property type="evidence" value="ECO:0007669"/>
    <property type="project" value="InterPro"/>
</dbReference>
<keyword evidence="1" id="KW-0540">Nuclease</keyword>
<proteinExistence type="predicted"/>
<keyword evidence="2" id="KW-0479">Metal-binding</keyword>
<evidence type="ECO:0000256" key="5">
    <source>
        <dbReference type="ARBA" id="ARBA00023157"/>
    </source>
</evidence>
<dbReference type="Proteomes" id="UP000199109">
    <property type="component" value="Unassembled WGS sequence"/>
</dbReference>
<evidence type="ECO:0000256" key="1">
    <source>
        <dbReference type="ARBA" id="ARBA00022722"/>
    </source>
</evidence>
<dbReference type="SUPFAM" id="SSF48537">
    <property type="entry name" value="Phospholipase C/P1 nuclease"/>
    <property type="match status" value="1"/>
</dbReference>
<dbReference type="STRING" id="641691.SAMN05421636_103168"/>
<dbReference type="OrthoDB" id="267579at2"/>